<comment type="pathway">
    <text evidence="1">Bacterial outer membrane biogenesis; LPS O-antigen biosynthesis.</text>
</comment>
<dbReference type="EMBL" id="CP040986">
    <property type="protein sequence ID" value="QDD13374.1"/>
    <property type="molecule type" value="Genomic_DNA"/>
</dbReference>
<dbReference type="SUPFAM" id="SSF51735">
    <property type="entry name" value="NAD(P)-binding Rossmann-fold domains"/>
    <property type="match status" value="1"/>
</dbReference>
<name>A0AAE6FSW3_9PROT</name>
<accession>A0AAE6FSW3</accession>
<proteinExistence type="inferred from homology"/>
<reference evidence="4 5" key="1">
    <citation type="journal article" date="2019" name="ISME J.">
        <title>Evolution in action: habitat transition from sediment to the pelagial leads to genome streamlining in Methylophilaceae.</title>
        <authorList>
            <person name="Salcher M."/>
            <person name="Schaefle D."/>
            <person name="Kaspar M."/>
            <person name="Neuenschwander S.M."/>
            <person name="Ghai R."/>
        </authorList>
    </citation>
    <scope>NUCLEOTIDE SEQUENCE [LARGE SCALE GENOMIC DNA]</scope>
    <source>
        <strain evidence="4 5">MMS-RI-1</strain>
    </source>
</reference>
<evidence type="ECO:0000313" key="4">
    <source>
        <dbReference type="EMBL" id="QDD13374.1"/>
    </source>
</evidence>
<dbReference type="PANTHER" id="PTHR43000">
    <property type="entry name" value="DTDP-D-GLUCOSE 4,6-DEHYDRATASE-RELATED"/>
    <property type="match status" value="1"/>
</dbReference>
<feature type="domain" description="NAD-dependent epimerase/dehydratase" evidence="3">
    <location>
        <begin position="12"/>
        <end position="240"/>
    </location>
</feature>
<evidence type="ECO:0000259" key="3">
    <source>
        <dbReference type="Pfam" id="PF01370"/>
    </source>
</evidence>
<dbReference type="Gene3D" id="3.40.50.720">
    <property type="entry name" value="NAD(P)-binding Rossmann-like Domain"/>
    <property type="match status" value="1"/>
</dbReference>
<dbReference type="KEGG" id="mrk:FIT61_02725"/>
<dbReference type="InterPro" id="IPR036291">
    <property type="entry name" value="NAD(P)-bd_dom_sf"/>
</dbReference>
<sequence>MLQKKTVQKTHIFITGANGFVGRHLLRMLIARKIRVSIAVRSGPEQNLPFLESYKVDLTDKIKVFDLINFLKPDYVIHLAAKKNRNNNLESFGNDYNANFLMALNLINACRNLLNLKRFVFLGSCDEYGFGPRPYSEGQNEFPSNAYGLSKLSISKLLLSLYHTDLFPSIVLRASIIYGPEQNDEMFLPSLIHSLLSDKDFQMTLGEQFRDFVYINDVINAIIKVLSADERVNGKIINIGFGVSHKINHIAEMTANLIAPTALRRLKFGEVEYRPNEIMDYSLKISLASDLLGWNPKVNIEEGIRKTVNHLKKSNE</sequence>
<comment type="similarity">
    <text evidence="2">Belongs to the NAD(P)-dependent epimerase/dehydratase family.</text>
</comment>
<dbReference type="Proteomes" id="UP000312102">
    <property type="component" value="Chromosome"/>
</dbReference>
<evidence type="ECO:0000313" key="5">
    <source>
        <dbReference type="Proteomes" id="UP000312102"/>
    </source>
</evidence>
<dbReference type="AlphaFoldDB" id="A0AAE6FSW3"/>
<dbReference type="Pfam" id="PF01370">
    <property type="entry name" value="Epimerase"/>
    <property type="match status" value="1"/>
</dbReference>
<protein>
    <submittedName>
        <fullName evidence="4">NAD(P)-dependent oxidoreductase</fullName>
    </submittedName>
</protein>
<organism evidence="4 5">
    <name type="scientific">Candidatus Methylopumilus rimovensis</name>
    <dbReference type="NCBI Taxonomy" id="2588535"/>
    <lineage>
        <taxon>Bacteria</taxon>
        <taxon>Pseudomonadati</taxon>
        <taxon>Pseudomonadota</taxon>
        <taxon>Betaproteobacteria</taxon>
        <taxon>Nitrosomonadales</taxon>
        <taxon>Methylophilaceae</taxon>
        <taxon>Candidatus Methylopumilus</taxon>
    </lineage>
</organism>
<keyword evidence="5" id="KW-1185">Reference proteome</keyword>
<evidence type="ECO:0000256" key="1">
    <source>
        <dbReference type="ARBA" id="ARBA00005125"/>
    </source>
</evidence>
<dbReference type="InterPro" id="IPR001509">
    <property type="entry name" value="Epimerase_deHydtase"/>
</dbReference>
<gene>
    <name evidence="4" type="ORF">FIT61_02725</name>
</gene>
<evidence type="ECO:0000256" key="2">
    <source>
        <dbReference type="ARBA" id="ARBA00007637"/>
    </source>
</evidence>